<feature type="active site" evidence="5">
    <location>
        <position position="353"/>
    </location>
</feature>
<dbReference type="GO" id="GO:0009279">
    <property type="term" value="C:cell outer membrane"/>
    <property type="evidence" value="ECO:0007669"/>
    <property type="project" value="TreeGrafter"/>
</dbReference>
<dbReference type="SMART" id="SM00458">
    <property type="entry name" value="RICIN"/>
    <property type="match status" value="1"/>
</dbReference>
<evidence type="ECO:0000256" key="7">
    <source>
        <dbReference type="SAM" id="MobiDB-lite"/>
    </source>
</evidence>
<dbReference type="CDD" id="cd00161">
    <property type="entry name" value="beta-trefoil_Ricin-like"/>
    <property type="match status" value="1"/>
</dbReference>
<dbReference type="PANTHER" id="PTHR31321:SF57">
    <property type="entry name" value="PECTINESTERASE 53-RELATED"/>
    <property type="match status" value="1"/>
</dbReference>
<dbReference type="SMART" id="SM00656">
    <property type="entry name" value="Amb_all"/>
    <property type="match status" value="1"/>
</dbReference>
<dbReference type="GO" id="GO:0042545">
    <property type="term" value="P:cell wall modification"/>
    <property type="evidence" value="ECO:0007669"/>
    <property type="project" value="InterPro"/>
</dbReference>
<dbReference type="GO" id="GO:0005576">
    <property type="term" value="C:extracellular region"/>
    <property type="evidence" value="ECO:0007669"/>
    <property type="project" value="UniProtKB-SubCell"/>
</dbReference>
<dbReference type="GO" id="GO:0000272">
    <property type="term" value="P:polysaccharide catabolic process"/>
    <property type="evidence" value="ECO:0007669"/>
    <property type="project" value="UniProtKB-KW"/>
</dbReference>
<dbReference type="PANTHER" id="PTHR31321">
    <property type="entry name" value="ACYL-COA THIOESTER HYDROLASE YBHC-RELATED"/>
    <property type="match status" value="1"/>
</dbReference>
<comment type="similarity">
    <text evidence="1">Belongs to the pectinesterase family.</text>
</comment>
<dbReference type="GO" id="GO:0016829">
    <property type="term" value="F:lyase activity"/>
    <property type="evidence" value="ECO:0007669"/>
    <property type="project" value="UniProtKB-KW"/>
</dbReference>
<reference evidence="10 11" key="1">
    <citation type="journal article" date="2009" name="Stand. Genomic Sci.">
        <title>Complete genome sequence of Actinosynnema mirum type strain (101).</title>
        <authorList>
            <person name="Land M."/>
            <person name="Lapidus A."/>
            <person name="Mayilraj S."/>
            <person name="Chen F."/>
            <person name="Copeland A."/>
            <person name="Del Rio T.G."/>
            <person name="Nolan M."/>
            <person name="Lucas S."/>
            <person name="Tice H."/>
            <person name="Cheng J.F."/>
            <person name="Chertkov O."/>
            <person name="Bruce D."/>
            <person name="Goodwin L."/>
            <person name="Pitluck S."/>
            <person name="Rohde M."/>
            <person name="Goker M."/>
            <person name="Pati A."/>
            <person name="Ivanova N."/>
            <person name="Mavromatis K."/>
            <person name="Chen A."/>
            <person name="Palaniappan K."/>
            <person name="Hauser L."/>
            <person name="Chang Y.J."/>
            <person name="Jeffries C.C."/>
            <person name="Brettin T."/>
            <person name="Detter J.C."/>
            <person name="Han C."/>
            <person name="Chain P."/>
            <person name="Tindall B.J."/>
            <person name="Bristow J."/>
            <person name="Eisen J.A."/>
            <person name="Markowitz V."/>
            <person name="Hugenholtz P."/>
            <person name="Kyrpides N.C."/>
            <person name="Klenk H.P."/>
        </authorList>
    </citation>
    <scope>NUCLEOTIDE SEQUENCE [LARGE SCALE GENOMIC DNA]</scope>
    <source>
        <strain evidence="11">ATCC 29888 / DSM 43827 / JCM 3225 / NBRC 14064 / NCIMB 13271 / NRRL B-12336 / IMRU 3971 / 101</strain>
    </source>
</reference>
<dbReference type="AlphaFoldDB" id="C6WQV0"/>
<dbReference type="InterPro" id="IPR035992">
    <property type="entry name" value="Ricin_B-like_lectins"/>
</dbReference>
<dbReference type="SMART" id="SM00710">
    <property type="entry name" value="PbH1"/>
    <property type="match status" value="5"/>
</dbReference>
<accession>C6WQV0</accession>
<evidence type="ECO:0000313" key="10">
    <source>
        <dbReference type="EMBL" id="ACU38790.1"/>
    </source>
</evidence>
<dbReference type="GO" id="GO:0030599">
    <property type="term" value="F:pectinesterase activity"/>
    <property type="evidence" value="ECO:0007669"/>
    <property type="project" value="InterPro"/>
</dbReference>
<dbReference type="SUPFAM" id="SSF50370">
    <property type="entry name" value="Ricin B-like lectins"/>
    <property type="match status" value="1"/>
</dbReference>
<dbReference type="STRING" id="446462.Amir_4964"/>
<evidence type="ECO:0000256" key="3">
    <source>
        <dbReference type="ARBA" id="ARBA00023085"/>
    </source>
</evidence>
<dbReference type="Pfam" id="PF01095">
    <property type="entry name" value="Pectinesterase"/>
    <property type="match status" value="1"/>
</dbReference>
<dbReference type="eggNOG" id="COG3866">
    <property type="taxonomic scope" value="Bacteria"/>
</dbReference>
<keyword evidence="11" id="KW-1185">Reference proteome</keyword>
<evidence type="ECO:0000256" key="6">
    <source>
        <dbReference type="RuleBase" id="RU361173"/>
    </source>
</evidence>
<keyword evidence="6" id="KW-0964">Secreted</keyword>
<dbReference type="InterPro" id="IPR000070">
    <property type="entry name" value="Pectinesterase_cat"/>
</dbReference>
<feature type="domain" description="Pectate lyase" evidence="9">
    <location>
        <begin position="518"/>
        <end position="732"/>
    </location>
</feature>
<gene>
    <name evidence="10" type="ordered locus">Amir_4964</name>
</gene>
<feature type="region of interest" description="Disordered" evidence="7">
    <location>
        <begin position="454"/>
        <end position="473"/>
    </location>
</feature>
<feature type="domain" description="Ricin B lectin" evidence="8">
    <location>
        <begin position="58"/>
        <end position="191"/>
    </location>
</feature>
<keyword evidence="6" id="KW-0624">Polysaccharide degradation</keyword>
<evidence type="ECO:0000313" key="11">
    <source>
        <dbReference type="Proteomes" id="UP000002213"/>
    </source>
</evidence>
<evidence type="ECO:0000259" key="8">
    <source>
        <dbReference type="SMART" id="SM00458"/>
    </source>
</evidence>
<evidence type="ECO:0000259" key="9">
    <source>
        <dbReference type="SMART" id="SM00656"/>
    </source>
</evidence>
<dbReference type="KEGG" id="ami:Amir_4964"/>
<dbReference type="InterPro" id="IPR011050">
    <property type="entry name" value="Pectin_lyase_fold/virulence"/>
</dbReference>
<dbReference type="Proteomes" id="UP000002213">
    <property type="component" value="Chromosome"/>
</dbReference>
<dbReference type="Gene3D" id="2.160.20.10">
    <property type="entry name" value="Single-stranded right-handed beta-helix, Pectin lyase-like"/>
    <property type="match status" value="2"/>
</dbReference>
<keyword evidence="2" id="KW-0378">Hydrolase</keyword>
<comment type="subcellular location">
    <subcellularLocation>
        <location evidence="6">Secreted</location>
    </subcellularLocation>
</comment>
<keyword evidence="6" id="KW-0119">Carbohydrate metabolism</keyword>
<name>C6WQV0_ACTMD</name>
<comment type="similarity">
    <text evidence="6">Belongs to the polysaccharide lyase 1 family.</text>
</comment>
<dbReference type="InterPro" id="IPR006626">
    <property type="entry name" value="PbH1"/>
</dbReference>
<keyword evidence="3" id="KW-0063">Aspartyl esterase</keyword>
<dbReference type="CAZy" id="CBM13">
    <property type="family name" value="Carbohydrate-Binding Module Family 13"/>
</dbReference>
<dbReference type="InterPro" id="IPR012334">
    <property type="entry name" value="Pectin_lyas_fold"/>
</dbReference>
<dbReference type="SUPFAM" id="SSF51126">
    <property type="entry name" value="Pectin lyase-like"/>
    <property type="match status" value="2"/>
</dbReference>
<dbReference type="Gene3D" id="2.80.10.50">
    <property type="match status" value="3"/>
</dbReference>
<dbReference type="HOGENOM" id="CLU_353617_0_0_11"/>
<dbReference type="Pfam" id="PF14200">
    <property type="entry name" value="RicinB_lectin_2"/>
    <property type="match status" value="1"/>
</dbReference>
<proteinExistence type="inferred from homology"/>
<dbReference type="PROSITE" id="PS00503">
    <property type="entry name" value="PECTINESTERASE_2"/>
    <property type="match status" value="1"/>
</dbReference>
<dbReference type="PROSITE" id="PS50231">
    <property type="entry name" value="RICIN_B_LECTIN"/>
    <property type="match status" value="1"/>
</dbReference>
<dbReference type="EMBL" id="CP001630">
    <property type="protein sequence ID" value="ACU38790.1"/>
    <property type="molecule type" value="Genomic_DNA"/>
</dbReference>
<evidence type="ECO:0000256" key="1">
    <source>
        <dbReference type="ARBA" id="ARBA00008891"/>
    </source>
</evidence>
<sequence>MATVAFRERSQARPILNEEEKVALIPRAVLAVVALAAGLTAPAVLTAPEADAATPASGTTYTLAVTRSGMCLDVVGGSTADGALLQQWGCTSDRWQQFTWSSSGTLVNANSGKCVEPVNGNTASGAALQQRACVSAANQQWHVTASGSGTYQVVNAANGKCLTTKGGSTTAGAAVIQETCSENSNKQWLFTPAASAEKPTVAADGTGTYRKVQDAVNAAPSNSSARTVITVKAGTYREVVTVPADKPNITLRGLGSGPSGTVIVYNNSAYTHGTSNSASFFARGAGFVAENLTISNDLDESSVPSGAQAVALQTNADRIVLRNVRLLGDQDTFLVNDATRAYVVDSYVEGTVDFVFGGGTVVFHRTTVHEKRSGGGPITAASTGAGKKYGFLFYRSTVTGAADDVTQLGRPWRPDAQVLYRESTLSATVRTSEPWTDMSDNSWRNARFLEYRNTGSGAGSNSNRPQLSDSQAAEYTPQKYLAGSDGWNPLVAATADPSAARDWSSAADGFARGATGGAGGPSVTVTTFADLVKYAGASTPYTIKVSGRITVTPYGKEIPVTSNKTIVGVGTSGQIVNGGFTLNGVSNVIIRNLTIRDTRVASDDPDDKDFDYDGIQIDSSTKVWIDHNTITRMNDGLIDSRKDTTDLTVSWNVLADNNKSFGIGWTDNVTARITIHHNWIRDTDQRNPSTDNVAYAHLYNNYLQNVKSYGNYARGATKMVLENSYFDKVKDPYYKDDTAQLKQSGNVVVNSSGKQQSGGAAFDPKTFYTYTLDPAADVPNLVRTYAGPQSNIGV</sequence>
<organism evidence="10 11">
    <name type="scientific">Actinosynnema mirum (strain ATCC 29888 / DSM 43827 / JCM 3225 / NBRC 14064 / NCIMB 13271 / NRRL B-12336 / IMRU 3971 / 101)</name>
    <dbReference type="NCBI Taxonomy" id="446462"/>
    <lineage>
        <taxon>Bacteria</taxon>
        <taxon>Bacillati</taxon>
        <taxon>Actinomycetota</taxon>
        <taxon>Actinomycetes</taxon>
        <taxon>Pseudonocardiales</taxon>
        <taxon>Pseudonocardiaceae</taxon>
        <taxon>Actinosynnema</taxon>
    </lineage>
</organism>
<evidence type="ECO:0000256" key="5">
    <source>
        <dbReference type="PROSITE-ProRule" id="PRU10040"/>
    </source>
</evidence>
<protein>
    <submittedName>
        <fullName evidence="10">Pectinesterase</fullName>
    </submittedName>
</protein>
<dbReference type="CAZy" id="PL1">
    <property type="family name" value="Polysaccharide Lyase Family 1"/>
</dbReference>
<dbReference type="InterPro" id="IPR002022">
    <property type="entry name" value="Pec_lyase"/>
</dbReference>
<dbReference type="InterPro" id="IPR033131">
    <property type="entry name" value="Pectinesterase_Asp_AS"/>
</dbReference>
<dbReference type="eggNOG" id="COG4677">
    <property type="taxonomic scope" value="Bacteria"/>
</dbReference>
<dbReference type="Pfam" id="PF00544">
    <property type="entry name" value="Pectate_lyase_4"/>
    <property type="match status" value="1"/>
</dbReference>
<keyword evidence="4 6" id="KW-0456">Lyase</keyword>
<evidence type="ECO:0000256" key="2">
    <source>
        <dbReference type="ARBA" id="ARBA00022801"/>
    </source>
</evidence>
<evidence type="ECO:0000256" key="4">
    <source>
        <dbReference type="ARBA" id="ARBA00023239"/>
    </source>
</evidence>
<dbReference type="InterPro" id="IPR000772">
    <property type="entry name" value="Ricin_B_lectin"/>
</dbReference>